<name>A0A2T1A1Q0_9ACTN</name>
<dbReference type="GO" id="GO:0008757">
    <property type="term" value="F:S-adenosylmethionine-dependent methyltransferase activity"/>
    <property type="evidence" value="ECO:0007669"/>
    <property type="project" value="InterPro"/>
</dbReference>
<dbReference type="CDD" id="cd02440">
    <property type="entry name" value="AdoMet_MTases"/>
    <property type="match status" value="1"/>
</dbReference>
<dbReference type="Gene3D" id="3.40.50.150">
    <property type="entry name" value="Vaccinia Virus protein VP39"/>
    <property type="match status" value="1"/>
</dbReference>
<dbReference type="InterPro" id="IPR008715">
    <property type="entry name" value="SAM-MeTfrase_NodS-like"/>
</dbReference>
<dbReference type="RefSeq" id="WP_106348758.1">
    <property type="nucleotide sequence ID" value="NZ_PVUE01000006.1"/>
</dbReference>
<dbReference type="SUPFAM" id="SSF53335">
    <property type="entry name" value="S-adenosyl-L-methionine-dependent methyltransferases"/>
    <property type="match status" value="1"/>
</dbReference>
<organism evidence="1 2">
    <name type="scientific">Antricoccus suffuscus</name>
    <dbReference type="NCBI Taxonomy" id="1629062"/>
    <lineage>
        <taxon>Bacteria</taxon>
        <taxon>Bacillati</taxon>
        <taxon>Actinomycetota</taxon>
        <taxon>Actinomycetes</taxon>
        <taxon>Geodermatophilales</taxon>
        <taxon>Antricoccaceae</taxon>
        <taxon>Antricoccus</taxon>
    </lineage>
</organism>
<dbReference type="PANTHER" id="PTHR43861">
    <property type="entry name" value="TRANS-ACONITATE 2-METHYLTRANSFERASE-RELATED"/>
    <property type="match status" value="1"/>
</dbReference>
<accession>A0A2T1A1Q0</accession>
<dbReference type="GO" id="GO:0009312">
    <property type="term" value="P:oligosaccharide biosynthetic process"/>
    <property type="evidence" value="ECO:0007669"/>
    <property type="project" value="InterPro"/>
</dbReference>
<dbReference type="Pfam" id="PF05401">
    <property type="entry name" value="NodS"/>
    <property type="match status" value="1"/>
</dbReference>
<gene>
    <name evidence="1" type="ORF">CLV47_106129</name>
</gene>
<evidence type="ECO:0000313" key="2">
    <source>
        <dbReference type="Proteomes" id="UP000237752"/>
    </source>
</evidence>
<protein>
    <submittedName>
        <fullName evidence="1">Nodulation protein S (NodS)</fullName>
    </submittedName>
</protein>
<dbReference type="OrthoDB" id="116799at2"/>
<dbReference type="Proteomes" id="UP000237752">
    <property type="component" value="Unassembled WGS sequence"/>
</dbReference>
<sequence length="207" mass="22973">MDPEYFDRIYSTSSDPWGFTTRWYERRKVALTMAILPQERFGSCFEPGCSIGVLTAELAQRCDRVVATDIADAALARAQSRLSATGIGNVEMRHWALGASWPDEMYDLVVLSEVGYYLEPGSARRAIDCAAQHLHPDGALLAAHWRHPVAEYPSTGDDFHALLNSTRGMERASRYIDEDVVIDLLRPSGTRSVAEQEGLVTPADQVL</sequence>
<evidence type="ECO:0000313" key="1">
    <source>
        <dbReference type="EMBL" id="PRZ42258.1"/>
    </source>
</evidence>
<dbReference type="InterPro" id="IPR029063">
    <property type="entry name" value="SAM-dependent_MTases_sf"/>
</dbReference>
<proteinExistence type="predicted"/>
<dbReference type="EMBL" id="PVUE01000006">
    <property type="protein sequence ID" value="PRZ42258.1"/>
    <property type="molecule type" value="Genomic_DNA"/>
</dbReference>
<reference evidence="1 2" key="1">
    <citation type="submission" date="2018-03" db="EMBL/GenBank/DDBJ databases">
        <title>Genomic Encyclopedia of Archaeal and Bacterial Type Strains, Phase II (KMG-II): from individual species to whole genera.</title>
        <authorList>
            <person name="Goeker M."/>
        </authorList>
    </citation>
    <scope>NUCLEOTIDE SEQUENCE [LARGE SCALE GENOMIC DNA]</scope>
    <source>
        <strain evidence="1 2">DSM 100065</strain>
    </source>
</reference>
<keyword evidence="2" id="KW-1185">Reference proteome</keyword>
<dbReference type="PANTHER" id="PTHR43861:SF1">
    <property type="entry name" value="TRANS-ACONITATE 2-METHYLTRANSFERASE"/>
    <property type="match status" value="1"/>
</dbReference>
<comment type="caution">
    <text evidence="1">The sequence shown here is derived from an EMBL/GenBank/DDBJ whole genome shotgun (WGS) entry which is preliminary data.</text>
</comment>
<dbReference type="AlphaFoldDB" id="A0A2T1A1Q0"/>